<keyword evidence="1" id="KW-0805">Transcription regulation</keyword>
<dbReference type="PANTHER" id="PTHR47506:SF3">
    <property type="entry name" value="HTH-TYPE TRANSCRIPTIONAL REGULATOR LMRA"/>
    <property type="match status" value="1"/>
</dbReference>
<comment type="caution">
    <text evidence="6">The sequence shown here is derived from an EMBL/GenBank/DDBJ whole genome shotgun (WGS) entry which is preliminary data.</text>
</comment>
<dbReference type="OrthoDB" id="9811084at2"/>
<evidence type="ECO:0000256" key="3">
    <source>
        <dbReference type="ARBA" id="ARBA00023163"/>
    </source>
</evidence>
<dbReference type="PRINTS" id="PR00455">
    <property type="entry name" value="HTHTETR"/>
</dbReference>
<dbReference type="Pfam" id="PF00440">
    <property type="entry name" value="TetR_N"/>
    <property type="match status" value="1"/>
</dbReference>
<dbReference type="SUPFAM" id="SSF46689">
    <property type="entry name" value="Homeodomain-like"/>
    <property type="match status" value="1"/>
</dbReference>
<dbReference type="InterPro" id="IPR009057">
    <property type="entry name" value="Homeodomain-like_sf"/>
</dbReference>
<dbReference type="InterPro" id="IPR001647">
    <property type="entry name" value="HTH_TetR"/>
</dbReference>
<dbReference type="RefSeq" id="WP_035536613.1">
    <property type="nucleotide sequence ID" value="NZ_ARYL01000006.1"/>
</dbReference>
<dbReference type="InterPro" id="IPR023772">
    <property type="entry name" value="DNA-bd_HTH_TetR-type_CS"/>
</dbReference>
<dbReference type="STRING" id="1280953.HOC_05638"/>
<keyword evidence="3" id="KW-0804">Transcription</keyword>
<dbReference type="GO" id="GO:0003677">
    <property type="term" value="F:DNA binding"/>
    <property type="evidence" value="ECO:0007669"/>
    <property type="project" value="UniProtKB-UniRule"/>
</dbReference>
<evidence type="ECO:0000256" key="1">
    <source>
        <dbReference type="ARBA" id="ARBA00023015"/>
    </source>
</evidence>
<name>A0A059G956_9PROT</name>
<feature type="domain" description="HTH tetR-type" evidence="5">
    <location>
        <begin position="6"/>
        <end position="66"/>
    </location>
</feature>
<evidence type="ECO:0000313" key="7">
    <source>
        <dbReference type="Proteomes" id="UP000024942"/>
    </source>
</evidence>
<feature type="DNA-binding region" description="H-T-H motif" evidence="4">
    <location>
        <begin position="29"/>
        <end position="48"/>
    </location>
</feature>
<evidence type="ECO:0000256" key="2">
    <source>
        <dbReference type="ARBA" id="ARBA00023125"/>
    </source>
</evidence>
<evidence type="ECO:0000259" key="5">
    <source>
        <dbReference type="PROSITE" id="PS50977"/>
    </source>
</evidence>
<dbReference type="PANTHER" id="PTHR47506">
    <property type="entry name" value="TRANSCRIPTIONAL REGULATORY PROTEIN"/>
    <property type="match status" value="1"/>
</dbReference>
<reference evidence="6 7" key="1">
    <citation type="journal article" date="2014" name="Antonie Van Leeuwenhoek">
        <title>Hyphomonas beringensis sp. nov. and Hyphomonas chukchiensis sp. nov., isolated from surface seawater of the Bering Sea and Chukchi Sea.</title>
        <authorList>
            <person name="Li C."/>
            <person name="Lai Q."/>
            <person name="Li G."/>
            <person name="Dong C."/>
            <person name="Wang J."/>
            <person name="Liao Y."/>
            <person name="Shao Z."/>
        </authorList>
    </citation>
    <scope>NUCLEOTIDE SEQUENCE [LARGE SCALE GENOMIC DNA]</scope>
    <source>
        <strain evidence="6 7">SCH89</strain>
    </source>
</reference>
<dbReference type="PROSITE" id="PS01081">
    <property type="entry name" value="HTH_TETR_1"/>
    <property type="match status" value="1"/>
</dbReference>
<dbReference type="InterPro" id="IPR011075">
    <property type="entry name" value="TetR_C"/>
</dbReference>
<dbReference type="eggNOG" id="COG1309">
    <property type="taxonomic scope" value="Bacteria"/>
</dbReference>
<evidence type="ECO:0000313" key="6">
    <source>
        <dbReference type="EMBL" id="KDA03341.1"/>
    </source>
</evidence>
<evidence type="ECO:0000256" key="4">
    <source>
        <dbReference type="PROSITE-ProRule" id="PRU00335"/>
    </source>
</evidence>
<gene>
    <name evidence="6" type="ORF">HOC_05638</name>
</gene>
<dbReference type="Proteomes" id="UP000024942">
    <property type="component" value="Unassembled WGS sequence"/>
</dbReference>
<dbReference type="EMBL" id="ARYL01000006">
    <property type="protein sequence ID" value="KDA03341.1"/>
    <property type="molecule type" value="Genomic_DNA"/>
</dbReference>
<keyword evidence="2 4" id="KW-0238">DNA-binding</keyword>
<dbReference type="InterPro" id="IPR036271">
    <property type="entry name" value="Tet_transcr_reg_TetR-rel_C_sf"/>
</dbReference>
<organism evidence="6 7">
    <name type="scientific">Hyphomonas oceanitis SCH89</name>
    <dbReference type="NCBI Taxonomy" id="1280953"/>
    <lineage>
        <taxon>Bacteria</taxon>
        <taxon>Pseudomonadati</taxon>
        <taxon>Pseudomonadota</taxon>
        <taxon>Alphaproteobacteria</taxon>
        <taxon>Hyphomonadales</taxon>
        <taxon>Hyphomonadaceae</taxon>
        <taxon>Hyphomonas</taxon>
    </lineage>
</organism>
<dbReference type="SUPFAM" id="SSF48498">
    <property type="entry name" value="Tetracyclin repressor-like, C-terminal domain"/>
    <property type="match status" value="1"/>
</dbReference>
<keyword evidence="7" id="KW-1185">Reference proteome</keyword>
<dbReference type="PROSITE" id="PS50977">
    <property type="entry name" value="HTH_TETR_2"/>
    <property type="match status" value="1"/>
</dbReference>
<dbReference type="Pfam" id="PF16925">
    <property type="entry name" value="TetR_C_13"/>
    <property type="match status" value="1"/>
</dbReference>
<sequence>MAPRQSPAKEKLIGAAVKVVREKGFNATSVDDLCREAGVTKGAFFHHFPTKVDLGIAAAGAWKLHANELFGTAPYMAHEDPLDRILGYLAFRRDMLDGPIAEFTCLVGTMVQESYDSQPSLRAACQDSIWDHALTLVDDIEAARKRHGVTGDWTAESLALHTQAVLQGAFILAKAADDPQAARDTADHLIRYVRMLFNLPVIRSEGEHHG</sequence>
<dbReference type="AlphaFoldDB" id="A0A059G956"/>
<dbReference type="Gene3D" id="1.10.357.10">
    <property type="entry name" value="Tetracycline Repressor, domain 2"/>
    <property type="match status" value="1"/>
</dbReference>
<proteinExistence type="predicted"/>
<dbReference type="PATRIC" id="fig|1280953.3.peg.1136"/>
<accession>A0A059G956</accession>
<protein>
    <submittedName>
        <fullName evidence="6">TetR family transcriptional regulator</fullName>
    </submittedName>
</protein>